<dbReference type="InterPro" id="IPR013924">
    <property type="entry name" value="RNase_H2_suC"/>
</dbReference>
<name>A0A0C9SC66_AMBAM</name>
<sequence length="135" mass="15290">MAASFKPAELVLKMDKAEDVDVHFFACDINYRGKADLDAYFVVNVRPIEGEPGHYKGCLRGRPLRGRRLALPDGYSGIVARKAATESSDTKELYVTCRFDNMIAWNWSSPMSEEKYRQMNEWIAVAQALHAPCDE</sequence>
<dbReference type="Pfam" id="PF08615">
    <property type="entry name" value="RNase_H2_suC"/>
    <property type="match status" value="1"/>
</dbReference>
<evidence type="ECO:0000313" key="1">
    <source>
        <dbReference type="EMBL" id="JAG90188.1"/>
    </source>
</evidence>
<dbReference type="PANTHER" id="PTHR47204:SF1">
    <property type="entry name" value="RIBONUCLEASE H2 SUBUNIT C"/>
    <property type="match status" value="1"/>
</dbReference>
<dbReference type="GO" id="GO:0006401">
    <property type="term" value="P:RNA catabolic process"/>
    <property type="evidence" value="ECO:0007669"/>
    <property type="project" value="InterPro"/>
</dbReference>
<dbReference type="EMBL" id="GBZX01002552">
    <property type="protein sequence ID" value="JAG90188.1"/>
    <property type="molecule type" value="mRNA"/>
</dbReference>
<accession>A0A0C9SC66</accession>
<dbReference type="Gene3D" id="2.40.128.680">
    <property type="match status" value="1"/>
</dbReference>
<organism evidence="1">
    <name type="scientific">Amblyomma americanum</name>
    <name type="common">Lone star tick</name>
    <dbReference type="NCBI Taxonomy" id="6943"/>
    <lineage>
        <taxon>Eukaryota</taxon>
        <taxon>Metazoa</taxon>
        <taxon>Ecdysozoa</taxon>
        <taxon>Arthropoda</taxon>
        <taxon>Chelicerata</taxon>
        <taxon>Arachnida</taxon>
        <taxon>Acari</taxon>
        <taxon>Parasitiformes</taxon>
        <taxon>Ixodida</taxon>
        <taxon>Ixodoidea</taxon>
        <taxon>Ixodidae</taxon>
        <taxon>Amblyomminae</taxon>
        <taxon>Amblyomma</taxon>
    </lineage>
</organism>
<dbReference type="GO" id="GO:0032299">
    <property type="term" value="C:ribonuclease H2 complex"/>
    <property type="evidence" value="ECO:0007669"/>
    <property type="project" value="InterPro"/>
</dbReference>
<dbReference type="AlphaFoldDB" id="A0A0C9SC66"/>
<reference evidence="1" key="1">
    <citation type="journal article" date="2015" name="PLoS ONE">
        <title>An Insight into the Sialome of the Lone Star Tick, Amblyomma americanum, with a Glimpse on Its Time Dependent Gene Expression.</title>
        <authorList>
            <person name="Karim S."/>
            <person name="Ribeiro J.M."/>
        </authorList>
    </citation>
    <scope>NUCLEOTIDE SEQUENCE</scope>
    <source>
        <tissue evidence="1">Salivary gland</tissue>
    </source>
</reference>
<dbReference type="PANTHER" id="PTHR47204">
    <property type="entry name" value="OS02G0168900 PROTEIN"/>
    <property type="match status" value="1"/>
</dbReference>
<proteinExistence type="evidence at transcript level"/>
<protein>
    <submittedName>
        <fullName evidence="1">Putative ribonuclease h2 non-catalytic subunit</fullName>
    </submittedName>
</protein>